<reference evidence="2 3" key="2">
    <citation type="journal article" date="2012" name="PLoS Pathog.">
        <title>Diverse lifestyles and strategies of plant pathogenesis encoded in the genomes of eighteen Dothideomycetes fungi.</title>
        <authorList>
            <person name="Ohm R.A."/>
            <person name="Feau N."/>
            <person name="Henrissat B."/>
            <person name="Schoch C.L."/>
            <person name="Horwitz B.A."/>
            <person name="Barry K.W."/>
            <person name="Condon B.J."/>
            <person name="Copeland A.C."/>
            <person name="Dhillon B."/>
            <person name="Glaser F."/>
            <person name="Hesse C.N."/>
            <person name="Kosti I."/>
            <person name="LaButti K."/>
            <person name="Lindquist E.A."/>
            <person name="Lucas S."/>
            <person name="Salamov A.A."/>
            <person name="Bradshaw R.E."/>
            <person name="Ciuffetti L."/>
            <person name="Hamelin R.C."/>
            <person name="Kema G.H.J."/>
            <person name="Lawrence C."/>
            <person name="Scott J.A."/>
            <person name="Spatafora J.W."/>
            <person name="Turgeon B.G."/>
            <person name="de Wit P.J.G.M."/>
            <person name="Zhong S."/>
            <person name="Goodwin S.B."/>
            <person name="Grigoriev I.V."/>
        </authorList>
    </citation>
    <scope>NUCLEOTIDE SEQUENCE [LARGE SCALE GENOMIC DNA]</scope>
    <source>
        <strain evidence="3">NZE10 / CBS 128990</strain>
    </source>
</reference>
<feature type="region of interest" description="Disordered" evidence="1">
    <location>
        <begin position="60"/>
        <end position="133"/>
    </location>
</feature>
<dbReference type="Proteomes" id="UP000016933">
    <property type="component" value="Unassembled WGS sequence"/>
</dbReference>
<dbReference type="eggNOG" id="ENOG502SGGC">
    <property type="taxonomic scope" value="Eukaryota"/>
</dbReference>
<feature type="compositionally biased region" description="Acidic residues" evidence="1">
    <location>
        <begin position="103"/>
        <end position="113"/>
    </location>
</feature>
<dbReference type="HOGENOM" id="CLU_1906685_0_0_1"/>
<dbReference type="AlphaFoldDB" id="M2Y4E8"/>
<feature type="compositionally biased region" description="Basic and acidic residues" evidence="1">
    <location>
        <begin position="85"/>
        <end position="95"/>
    </location>
</feature>
<dbReference type="OMA" id="WDDATER"/>
<reference evidence="3" key="1">
    <citation type="journal article" date="2012" name="PLoS Genet.">
        <title>The genomes of the fungal plant pathogens Cladosporium fulvum and Dothistroma septosporum reveal adaptation to different hosts and lifestyles but also signatures of common ancestry.</title>
        <authorList>
            <person name="de Wit P.J.G.M."/>
            <person name="van der Burgt A."/>
            <person name="Oekmen B."/>
            <person name="Stergiopoulos I."/>
            <person name="Abd-Elsalam K.A."/>
            <person name="Aerts A.L."/>
            <person name="Bahkali A.H."/>
            <person name="Beenen H.G."/>
            <person name="Chettri P."/>
            <person name="Cox M.P."/>
            <person name="Datema E."/>
            <person name="de Vries R.P."/>
            <person name="Dhillon B."/>
            <person name="Ganley A.R."/>
            <person name="Griffiths S.A."/>
            <person name="Guo Y."/>
            <person name="Hamelin R.C."/>
            <person name="Henrissat B."/>
            <person name="Kabir M.S."/>
            <person name="Jashni M.K."/>
            <person name="Kema G."/>
            <person name="Klaubauf S."/>
            <person name="Lapidus A."/>
            <person name="Levasseur A."/>
            <person name="Lindquist E."/>
            <person name="Mehrabi R."/>
            <person name="Ohm R.A."/>
            <person name="Owen T.J."/>
            <person name="Salamov A."/>
            <person name="Schwelm A."/>
            <person name="Schijlen E."/>
            <person name="Sun H."/>
            <person name="van den Burg H.A."/>
            <person name="van Ham R.C.H.J."/>
            <person name="Zhang S."/>
            <person name="Goodwin S.B."/>
            <person name="Grigoriev I.V."/>
            <person name="Collemare J."/>
            <person name="Bradshaw R.E."/>
        </authorList>
    </citation>
    <scope>NUCLEOTIDE SEQUENCE [LARGE SCALE GENOMIC DNA]</scope>
    <source>
        <strain evidence="3">NZE10 / CBS 128990</strain>
    </source>
</reference>
<keyword evidence="3" id="KW-1185">Reference proteome</keyword>
<gene>
    <name evidence="2" type="ORF">DOTSEDRAFT_35483</name>
</gene>
<proteinExistence type="predicted"/>
<evidence type="ECO:0000256" key="1">
    <source>
        <dbReference type="SAM" id="MobiDB-lite"/>
    </source>
</evidence>
<evidence type="ECO:0000313" key="2">
    <source>
        <dbReference type="EMBL" id="EME43164.1"/>
    </source>
</evidence>
<protein>
    <submittedName>
        <fullName evidence="2">Uncharacterized protein</fullName>
    </submittedName>
</protein>
<dbReference type="EMBL" id="KB446540">
    <property type="protein sequence ID" value="EME43164.1"/>
    <property type="molecule type" value="Genomic_DNA"/>
</dbReference>
<dbReference type="OrthoDB" id="4525115at2759"/>
<name>M2Y4E8_DOTSN</name>
<organism evidence="2 3">
    <name type="scientific">Dothistroma septosporum (strain NZE10 / CBS 128990)</name>
    <name type="common">Red band needle blight fungus</name>
    <name type="synonym">Mycosphaerella pini</name>
    <dbReference type="NCBI Taxonomy" id="675120"/>
    <lineage>
        <taxon>Eukaryota</taxon>
        <taxon>Fungi</taxon>
        <taxon>Dikarya</taxon>
        <taxon>Ascomycota</taxon>
        <taxon>Pezizomycotina</taxon>
        <taxon>Dothideomycetes</taxon>
        <taxon>Dothideomycetidae</taxon>
        <taxon>Mycosphaerellales</taxon>
        <taxon>Mycosphaerellaceae</taxon>
        <taxon>Dothistroma</taxon>
    </lineage>
</organism>
<feature type="compositionally biased region" description="Low complexity" evidence="1">
    <location>
        <begin position="60"/>
        <end position="73"/>
    </location>
</feature>
<accession>M2Y4E8</accession>
<dbReference type="STRING" id="675120.M2Y4E8"/>
<evidence type="ECO:0000313" key="3">
    <source>
        <dbReference type="Proteomes" id="UP000016933"/>
    </source>
</evidence>
<sequence>MVNWDDSLDKRLLLTIIAVAAPSAIDYKKVAALMGDEYTSGSVQQRYTKKLKKEAEEKFGALGAAGEGEAAAKTHPKKKTPAKKAAGEKRGTDKRKAVKKASEDEEGEKDDEESPSKKVKMERKEESEDEDEL</sequence>